<keyword evidence="3" id="KW-1185">Reference proteome</keyword>
<dbReference type="EMBL" id="SOYY01000014">
    <property type="protein sequence ID" value="KAA0711819.1"/>
    <property type="molecule type" value="Genomic_DNA"/>
</dbReference>
<evidence type="ECO:0000256" key="1">
    <source>
        <dbReference type="SAM" id="MobiDB-lite"/>
    </source>
</evidence>
<organism evidence="2 3">
    <name type="scientific">Triplophysa tibetana</name>
    <dbReference type="NCBI Taxonomy" id="1572043"/>
    <lineage>
        <taxon>Eukaryota</taxon>
        <taxon>Metazoa</taxon>
        <taxon>Chordata</taxon>
        <taxon>Craniata</taxon>
        <taxon>Vertebrata</taxon>
        <taxon>Euteleostomi</taxon>
        <taxon>Actinopterygii</taxon>
        <taxon>Neopterygii</taxon>
        <taxon>Teleostei</taxon>
        <taxon>Ostariophysi</taxon>
        <taxon>Cypriniformes</taxon>
        <taxon>Nemacheilidae</taxon>
        <taxon>Triplophysa</taxon>
    </lineage>
</organism>
<evidence type="ECO:0000313" key="3">
    <source>
        <dbReference type="Proteomes" id="UP000324632"/>
    </source>
</evidence>
<name>A0A5A9NS37_9TELE</name>
<dbReference type="AlphaFoldDB" id="A0A5A9NS37"/>
<gene>
    <name evidence="2" type="ORF">E1301_Tti021154</name>
</gene>
<feature type="compositionally biased region" description="Polar residues" evidence="1">
    <location>
        <begin position="1"/>
        <end position="14"/>
    </location>
</feature>
<protein>
    <submittedName>
        <fullName evidence="2">Uncharacterized protein</fullName>
    </submittedName>
</protein>
<evidence type="ECO:0000313" key="2">
    <source>
        <dbReference type="EMBL" id="KAA0711819.1"/>
    </source>
</evidence>
<reference evidence="2 3" key="1">
    <citation type="journal article" date="2019" name="Mol. Ecol. Resour.">
        <title>Chromosome-level genome assembly of Triplophysa tibetana, a fish adapted to the harsh high-altitude environment of the Tibetan Plateau.</title>
        <authorList>
            <person name="Yang X."/>
            <person name="Liu H."/>
            <person name="Ma Z."/>
            <person name="Zou Y."/>
            <person name="Zou M."/>
            <person name="Mao Y."/>
            <person name="Li X."/>
            <person name="Wang H."/>
            <person name="Chen T."/>
            <person name="Wang W."/>
            <person name="Yang R."/>
        </authorList>
    </citation>
    <scope>NUCLEOTIDE SEQUENCE [LARGE SCALE GENOMIC DNA]</scope>
    <source>
        <strain evidence="2">TTIB1903HZAU</strain>
        <tissue evidence="2">Muscle</tissue>
    </source>
</reference>
<proteinExistence type="predicted"/>
<dbReference type="InterPro" id="IPR032675">
    <property type="entry name" value="LRR_dom_sf"/>
</dbReference>
<sequence>MRQNITPERQTGSSAEKGCRTDDSLPENGIIKPEQTKLTIGNGKHILQHQSAKHSEEQNWLRRLYKCNITDVTALADTLAQTQALEFLKLLDLRYNKIKDQTKLHEVLKSSKCKLRLQTQGFWRSLTSALRDVQASSDEEDGDTSFKNGIWINVLNHKVS</sequence>
<dbReference type="Gene3D" id="3.80.10.10">
    <property type="entry name" value="Ribonuclease Inhibitor"/>
    <property type="match status" value="1"/>
</dbReference>
<comment type="caution">
    <text evidence="2">The sequence shown here is derived from an EMBL/GenBank/DDBJ whole genome shotgun (WGS) entry which is preliminary data.</text>
</comment>
<dbReference type="Proteomes" id="UP000324632">
    <property type="component" value="Chromosome 14"/>
</dbReference>
<accession>A0A5A9NS37</accession>
<feature type="region of interest" description="Disordered" evidence="1">
    <location>
        <begin position="1"/>
        <end position="29"/>
    </location>
</feature>